<organism evidence="3 4">
    <name type="scientific">Cynara cardunculus var. scolymus</name>
    <name type="common">Globe artichoke</name>
    <name type="synonym">Cynara scolymus</name>
    <dbReference type="NCBI Taxonomy" id="59895"/>
    <lineage>
        <taxon>Eukaryota</taxon>
        <taxon>Viridiplantae</taxon>
        <taxon>Streptophyta</taxon>
        <taxon>Embryophyta</taxon>
        <taxon>Tracheophyta</taxon>
        <taxon>Spermatophyta</taxon>
        <taxon>Magnoliopsida</taxon>
        <taxon>eudicotyledons</taxon>
        <taxon>Gunneridae</taxon>
        <taxon>Pentapetalae</taxon>
        <taxon>asterids</taxon>
        <taxon>campanulids</taxon>
        <taxon>Asterales</taxon>
        <taxon>Asteraceae</taxon>
        <taxon>Carduoideae</taxon>
        <taxon>Cardueae</taxon>
        <taxon>Carduinae</taxon>
        <taxon>Cynara</taxon>
    </lineage>
</organism>
<gene>
    <name evidence="3" type="ORF">Ccrd_012595</name>
</gene>
<keyword evidence="4" id="KW-1185">Reference proteome</keyword>
<dbReference type="AlphaFoldDB" id="A0A103YH78"/>
<keyword evidence="3" id="KW-0808">Transferase</keyword>
<dbReference type="GO" id="GO:0005524">
    <property type="term" value="F:ATP binding"/>
    <property type="evidence" value="ECO:0007669"/>
    <property type="project" value="InterPro"/>
</dbReference>
<feature type="transmembrane region" description="Helical" evidence="1">
    <location>
        <begin position="271"/>
        <end position="296"/>
    </location>
</feature>
<dbReference type="Pfam" id="PF23457">
    <property type="entry name" value="LysM2_NFP"/>
    <property type="match status" value="1"/>
</dbReference>
<protein>
    <submittedName>
        <fullName evidence="3">Protein kinase, catalytic domain-containing protein</fullName>
    </submittedName>
</protein>
<name>A0A103YH78_CYNCS</name>
<dbReference type="Pfam" id="PF07714">
    <property type="entry name" value="PK_Tyr_Ser-Thr"/>
    <property type="match status" value="1"/>
</dbReference>
<dbReference type="GO" id="GO:0004713">
    <property type="term" value="F:protein tyrosine kinase activity"/>
    <property type="evidence" value="ECO:0007669"/>
    <property type="project" value="InterPro"/>
</dbReference>
<dbReference type="Gramene" id="KVI09039">
    <property type="protein sequence ID" value="KVI09039"/>
    <property type="gene ID" value="Ccrd_012595"/>
</dbReference>
<dbReference type="InterPro" id="IPR020635">
    <property type="entry name" value="Tyr_kinase_cat_dom"/>
</dbReference>
<dbReference type="Proteomes" id="UP000243975">
    <property type="component" value="Unassembled WGS sequence"/>
</dbReference>
<dbReference type="Pfam" id="PF23462">
    <property type="entry name" value="LysM3_NFP"/>
    <property type="match status" value="1"/>
</dbReference>
<dbReference type="PANTHER" id="PTHR45927">
    <property type="entry name" value="LYSM-DOMAIN RECEPTOR-LIKE KINASE-RELATED"/>
    <property type="match status" value="1"/>
</dbReference>
<proteinExistence type="predicted"/>
<dbReference type="InterPro" id="IPR059144">
    <property type="entry name" value="NFP_LysM3"/>
</dbReference>
<comment type="caution">
    <text evidence="3">The sequence shown here is derived from an EMBL/GenBank/DDBJ whole genome shotgun (WGS) entry which is preliminary data.</text>
</comment>
<dbReference type="PROSITE" id="PS50011">
    <property type="entry name" value="PROTEIN_KINASE_DOM"/>
    <property type="match status" value="1"/>
</dbReference>
<feature type="domain" description="Protein kinase" evidence="2">
    <location>
        <begin position="333"/>
        <end position="615"/>
    </location>
</feature>
<keyword evidence="1" id="KW-0812">Transmembrane</keyword>
<evidence type="ECO:0000256" key="1">
    <source>
        <dbReference type="SAM" id="Phobius"/>
    </source>
</evidence>
<dbReference type="InterPro" id="IPR052611">
    <property type="entry name" value="Plant_RLK_LysM"/>
</dbReference>
<dbReference type="Pfam" id="PF23446">
    <property type="entry name" value="LysM1_NFP_LYK"/>
    <property type="match status" value="1"/>
</dbReference>
<reference evidence="3 4" key="1">
    <citation type="journal article" date="2016" name="Sci. Rep.">
        <title>The genome sequence of the outbreeding globe artichoke constructed de novo incorporating a phase-aware low-pass sequencing strategy of F1 progeny.</title>
        <authorList>
            <person name="Scaglione D."/>
            <person name="Reyes-Chin-Wo S."/>
            <person name="Acquadro A."/>
            <person name="Froenicke L."/>
            <person name="Portis E."/>
            <person name="Beitel C."/>
            <person name="Tirone M."/>
            <person name="Mauro R."/>
            <person name="Lo Monaco A."/>
            <person name="Mauromicale G."/>
            <person name="Faccioli P."/>
            <person name="Cattivelli L."/>
            <person name="Rieseberg L."/>
            <person name="Michelmore R."/>
            <person name="Lanteri S."/>
        </authorList>
    </citation>
    <scope>NUCLEOTIDE SEQUENCE [LARGE SCALE GENOMIC DNA]</scope>
    <source>
        <strain evidence="3">2C</strain>
    </source>
</reference>
<evidence type="ECO:0000313" key="3">
    <source>
        <dbReference type="EMBL" id="KVI09039.1"/>
    </source>
</evidence>
<dbReference type="Gene3D" id="1.10.510.10">
    <property type="entry name" value="Transferase(Phosphotransferase) domain 1"/>
    <property type="match status" value="2"/>
</dbReference>
<feature type="transmembrane region" description="Helical" evidence="1">
    <location>
        <begin position="29"/>
        <end position="49"/>
    </location>
</feature>
<dbReference type="InterPro" id="IPR059143">
    <property type="entry name" value="NFP_LysM2"/>
</dbReference>
<keyword evidence="1" id="KW-0472">Membrane</keyword>
<accession>A0A103YH78</accession>
<dbReference type="SMART" id="SM00219">
    <property type="entry name" value="TyrKc"/>
    <property type="match status" value="1"/>
</dbReference>
<dbReference type="OMA" id="VHMDIRT"/>
<dbReference type="Gene3D" id="3.30.200.20">
    <property type="entry name" value="Phosphorylase Kinase, domain 1"/>
    <property type="match status" value="1"/>
</dbReference>
<dbReference type="EMBL" id="LEKV01001074">
    <property type="protein sequence ID" value="KVI09039.1"/>
    <property type="molecule type" value="Genomic_DNA"/>
</dbReference>
<keyword evidence="1" id="KW-1133">Transmembrane helix</keyword>
<evidence type="ECO:0000313" key="4">
    <source>
        <dbReference type="Proteomes" id="UP000243975"/>
    </source>
</evidence>
<dbReference type="InterPro" id="IPR000719">
    <property type="entry name" value="Prot_kinase_dom"/>
</dbReference>
<dbReference type="InterPro" id="IPR011009">
    <property type="entry name" value="Kinase-like_dom_sf"/>
</dbReference>
<dbReference type="InterPro" id="IPR056561">
    <property type="entry name" value="NFP_LYK_LysM1"/>
</dbReference>
<dbReference type="OrthoDB" id="1668230at2759"/>
<evidence type="ECO:0000259" key="2">
    <source>
        <dbReference type="PROSITE" id="PS50011"/>
    </source>
</evidence>
<keyword evidence="3" id="KW-0418">Kinase</keyword>
<dbReference type="PANTHER" id="PTHR45927:SF2">
    <property type="entry name" value="SERINE_THREONINE RECEPTOR-LIKE KINASE NFP"/>
    <property type="match status" value="1"/>
</dbReference>
<dbReference type="SUPFAM" id="SSF56112">
    <property type="entry name" value="Protein kinase-like (PK-like)"/>
    <property type="match status" value="1"/>
</dbReference>
<sequence length="646" mass="72858">MLVVIATSLFLAHNTEIRSDHLSMKLISMAFSFLLLLALFAFFISPFNVSATSADTNFSCSADSIRSCQTYLTYHARLPYMDLGTISDLFGVSRLSIAEASNLTSENEEILFDQLLLIPITCSCNGTSYFSNVTYAIKKGDSFYVVATEATSVFQNLTNFHDVEGMNPTLKPTNLTVGEQVFFPLLCKCPTQLENRKRYLITYIWQPQDEILPVSSMFNTSPYDVANENSFRNFTAAVCLPVLIPVSELPVFPLPRHVSASRSMKSKKLRILFITLATIGSFFLFILSWFLIYNYYRSRKTKRILARNESSFEFTDLLQMKKASKHVEFETIKNNHDKLLPGVSGYLSKPIMYDRKEIMEATMNLGERYRIGGSVYKARIHGQILAVKKFRDATEELKILQRVNHMNLVKLMGISSDSDGNCFLVYEYAENGSLDKWLFPRPLSSSSSSGSVVFLSWSQRLNLALDIANGLQYMHEHSQPSIAHRDLRTSNILLDSTFKAKIGNFSAARPAISSIMLKVDVFAFGVILLELLSGKKAMETRDDGEISMAWKEIRKIIEVEETREENLRSWMDPNLGSFYPIDGALNMAALARACTSEKSVNRPGMTEIVFNLSVLTQSLSDIYERSWTSSGLETEDPHIISPVVAR</sequence>
<dbReference type="InterPro" id="IPR001245">
    <property type="entry name" value="Ser-Thr/Tyr_kinase_cat_dom"/>
</dbReference>